<proteinExistence type="predicted"/>
<evidence type="ECO:0000313" key="2">
    <source>
        <dbReference type="Proteomes" id="UP001518140"/>
    </source>
</evidence>
<evidence type="ECO:0000313" key="1">
    <source>
        <dbReference type="EMBL" id="NGO48753.1"/>
    </source>
</evidence>
<name>A0ABX0E4Y4_9ACTN</name>
<protein>
    <recommendedName>
        <fullName evidence="3">DUF2771 domain-containing protein</fullName>
    </recommendedName>
</protein>
<sequence>MTSLPRGSAAPGHGHVRRRRAVAAVGAVSAGLLVLAACDKPTPMATVTVGKTSKSAEAECYSDGKAIARAEATKCTQAKAEDTLRVPQGETLRIGVDPEIADEGWSLWINGQQVISPLKKTYYAFQGVDLFAEQQGQQAPKELNVSVVQQSGEDIQGVWNFKLENDDA</sequence>
<dbReference type="RefSeq" id="WP_165345228.1">
    <property type="nucleotide sequence ID" value="NZ_JAAKZX010000290.1"/>
</dbReference>
<dbReference type="Proteomes" id="UP001518140">
    <property type="component" value="Unassembled WGS sequence"/>
</dbReference>
<accession>A0ABX0E4Y4</accession>
<comment type="caution">
    <text evidence="1">The sequence shown here is derived from an EMBL/GenBank/DDBJ whole genome shotgun (WGS) entry which is preliminary data.</text>
</comment>
<gene>
    <name evidence="1" type="ORF">G6048_44010</name>
</gene>
<organism evidence="1 2">
    <name type="scientific">Streptomyces ureilyticus</name>
    <dbReference type="NCBI Taxonomy" id="1775131"/>
    <lineage>
        <taxon>Bacteria</taxon>
        <taxon>Bacillati</taxon>
        <taxon>Actinomycetota</taxon>
        <taxon>Actinomycetes</taxon>
        <taxon>Kitasatosporales</taxon>
        <taxon>Streptomycetaceae</taxon>
        <taxon>Streptomyces</taxon>
    </lineage>
</organism>
<evidence type="ECO:0008006" key="3">
    <source>
        <dbReference type="Google" id="ProtNLM"/>
    </source>
</evidence>
<reference evidence="1 2" key="1">
    <citation type="submission" date="2020-02" db="EMBL/GenBank/DDBJ databases">
        <title>Whole-genome analyses of novel actinobacteria.</title>
        <authorList>
            <person name="Sahin N."/>
            <person name="Tokatli A."/>
        </authorList>
    </citation>
    <scope>NUCLEOTIDE SEQUENCE [LARGE SCALE GENOMIC DNA]</scope>
    <source>
        <strain evidence="1 2">YC419</strain>
    </source>
</reference>
<keyword evidence="2" id="KW-1185">Reference proteome</keyword>
<dbReference type="EMBL" id="JAAKZX010000290">
    <property type="protein sequence ID" value="NGO48753.1"/>
    <property type="molecule type" value="Genomic_DNA"/>
</dbReference>